<gene>
    <name evidence="1" type="ORF">S06H3_24616</name>
</gene>
<feature type="non-terminal residue" evidence="1">
    <location>
        <position position="1"/>
    </location>
</feature>
<name>X1P588_9ZZZZ</name>
<evidence type="ECO:0000313" key="1">
    <source>
        <dbReference type="EMBL" id="GAI26089.1"/>
    </source>
</evidence>
<reference evidence="1" key="1">
    <citation type="journal article" date="2014" name="Front. Microbiol.">
        <title>High frequency of phylogenetically diverse reductive dehalogenase-homologous genes in deep subseafloor sedimentary metagenomes.</title>
        <authorList>
            <person name="Kawai M."/>
            <person name="Futagami T."/>
            <person name="Toyoda A."/>
            <person name="Takaki Y."/>
            <person name="Nishi S."/>
            <person name="Hori S."/>
            <person name="Arai W."/>
            <person name="Tsubouchi T."/>
            <person name="Morono Y."/>
            <person name="Uchiyama I."/>
            <person name="Ito T."/>
            <person name="Fujiyama A."/>
            <person name="Inagaki F."/>
            <person name="Takami H."/>
        </authorList>
    </citation>
    <scope>NUCLEOTIDE SEQUENCE</scope>
    <source>
        <strain evidence="1">Expedition CK06-06</strain>
    </source>
</reference>
<sequence>WSKERRLDIQNLKAIELEVLQEKYYLTRRAKIEFYGERVKDIVKVLDKRDLKELSTKDLFKLLLECRERLEKENKPLTFKGNITLANLEDPNEWTG</sequence>
<accession>X1P588</accession>
<comment type="caution">
    <text evidence="1">The sequence shown here is derived from an EMBL/GenBank/DDBJ whole genome shotgun (WGS) entry which is preliminary data.</text>
</comment>
<protein>
    <submittedName>
        <fullName evidence="1">Uncharacterized protein</fullName>
    </submittedName>
</protein>
<proteinExistence type="predicted"/>
<dbReference type="AlphaFoldDB" id="X1P588"/>
<dbReference type="EMBL" id="BARV01013776">
    <property type="protein sequence ID" value="GAI26089.1"/>
    <property type="molecule type" value="Genomic_DNA"/>
</dbReference>
<organism evidence="1">
    <name type="scientific">marine sediment metagenome</name>
    <dbReference type="NCBI Taxonomy" id="412755"/>
    <lineage>
        <taxon>unclassified sequences</taxon>
        <taxon>metagenomes</taxon>
        <taxon>ecological metagenomes</taxon>
    </lineage>
</organism>